<dbReference type="NCBIfam" id="TIGR03824">
    <property type="entry name" value="FlgM_jcvi"/>
    <property type="match status" value="1"/>
</dbReference>
<dbReference type="GO" id="GO:0044781">
    <property type="term" value="P:bacterial-type flagellum organization"/>
    <property type="evidence" value="ECO:0007669"/>
    <property type="project" value="UniProtKB-KW"/>
</dbReference>
<keyword evidence="9" id="KW-1185">Reference proteome</keyword>
<keyword evidence="3" id="KW-0678">Repressor</keyword>
<dbReference type="Pfam" id="PF04316">
    <property type="entry name" value="FlgM"/>
    <property type="match status" value="1"/>
</dbReference>
<evidence type="ECO:0000256" key="2">
    <source>
        <dbReference type="ARBA" id="ARBA00017823"/>
    </source>
</evidence>
<organism evidence="8 9">
    <name type="scientific">Desulfosporosinus metallidurans</name>
    <dbReference type="NCBI Taxonomy" id="1888891"/>
    <lineage>
        <taxon>Bacteria</taxon>
        <taxon>Bacillati</taxon>
        <taxon>Bacillota</taxon>
        <taxon>Clostridia</taxon>
        <taxon>Eubacteriales</taxon>
        <taxon>Desulfitobacteriaceae</taxon>
        <taxon>Desulfosporosinus</taxon>
    </lineage>
</organism>
<dbReference type="InterPro" id="IPR031316">
    <property type="entry name" value="FlgM_C"/>
</dbReference>
<dbReference type="GO" id="GO:0045892">
    <property type="term" value="P:negative regulation of DNA-templated transcription"/>
    <property type="evidence" value="ECO:0007669"/>
    <property type="project" value="InterPro"/>
</dbReference>
<evidence type="ECO:0000256" key="6">
    <source>
        <dbReference type="ARBA" id="ARBA00023163"/>
    </source>
</evidence>
<reference evidence="8 9" key="1">
    <citation type="submission" date="2016-09" db="EMBL/GenBank/DDBJ databases">
        <title>Complete genome of Desulfosporosinus sp. OL.</title>
        <authorList>
            <person name="Mardanov A."/>
            <person name="Beletsky A."/>
            <person name="Panova A."/>
            <person name="Karnachuk O."/>
            <person name="Ravin N."/>
        </authorList>
    </citation>
    <scope>NUCLEOTIDE SEQUENCE [LARGE SCALE GENOMIC DNA]</scope>
    <source>
        <strain evidence="8 9">OL</strain>
    </source>
</reference>
<evidence type="ECO:0000313" key="9">
    <source>
        <dbReference type="Proteomes" id="UP000186102"/>
    </source>
</evidence>
<dbReference type="InterPro" id="IPR035890">
    <property type="entry name" value="Anti-sigma-28_factor_FlgM_sf"/>
</dbReference>
<keyword evidence="8" id="KW-0282">Flagellum</keyword>
<evidence type="ECO:0000313" key="8">
    <source>
        <dbReference type="EMBL" id="OLN33532.1"/>
    </source>
</evidence>
<comment type="caution">
    <text evidence="8">The sequence shown here is derived from an EMBL/GenBank/DDBJ whole genome shotgun (WGS) entry which is preliminary data.</text>
</comment>
<name>A0A1Q8R1S0_9FIRM</name>
<protein>
    <recommendedName>
        <fullName evidence="2">Negative regulator of flagellin synthesis</fullName>
    </recommendedName>
</protein>
<keyword evidence="8" id="KW-0969">Cilium</keyword>
<sequence length="90" mass="10013">MKIDVTSMSPIGGVQAANRLSQVEKKPISISESDKVAVSEKAQVYQALLQKVKEIPDVREEKVRTLSAQIERGEFQVDGQKIADKLLLEF</sequence>
<evidence type="ECO:0000256" key="1">
    <source>
        <dbReference type="ARBA" id="ARBA00005322"/>
    </source>
</evidence>
<comment type="similarity">
    <text evidence="1">Belongs to the FlgM family.</text>
</comment>
<keyword evidence="5" id="KW-0805">Transcription regulation</keyword>
<evidence type="ECO:0000256" key="4">
    <source>
        <dbReference type="ARBA" id="ARBA00022795"/>
    </source>
</evidence>
<keyword evidence="8" id="KW-0966">Cell projection</keyword>
<gene>
    <name evidence="8" type="ORF">DSOL_0779</name>
</gene>
<dbReference type="RefSeq" id="WP_075363572.1">
    <property type="nucleotide sequence ID" value="NZ_MLBF01000003.1"/>
</dbReference>
<dbReference type="SUPFAM" id="SSF101498">
    <property type="entry name" value="Anti-sigma factor FlgM"/>
    <property type="match status" value="1"/>
</dbReference>
<keyword evidence="6" id="KW-0804">Transcription</keyword>
<dbReference type="STRING" id="1888891.DSOL_0779"/>
<dbReference type="EMBL" id="MLBF01000003">
    <property type="protein sequence ID" value="OLN33532.1"/>
    <property type="molecule type" value="Genomic_DNA"/>
</dbReference>
<evidence type="ECO:0000256" key="5">
    <source>
        <dbReference type="ARBA" id="ARBA00023015"/>
    </source>
</evidence>
<keyword evidence="4" id="KW-1005">Bacterial flagellum biogenesis</keyword>
<dbReference type="InterPro" id="IPR007412">
    <property type="entry name" value="FlgM"/>
</dbReference>
<proteinExistence type="inferred from homology"/>
<dbReference type="AlphaFoldDB" id="A0A1Q8R1S0"/>
<evidence type="ECO:0000259" key="7">
    <source>
        <dbReference type="Pfam" id="PF04316"/>
    </source>
</evidence>
<accession>A0A1Q8R1S0</accession>
<feature type="domain" description="Anti-sigma-28 factor FlgM C-terminal" evidence="7">
    <location>
        <begin position="34"/>
        <end position="87"/>
    </location>
</feature>
<dbReference type="OrthoDB" id="1798657at2"/>
<dbReference type="Proteomes" id="UP000186102">
    <property type="component" value="Unassembled WGS sequence"/>
</dbReference>
<evidence type="ECO:0000256" key="3">
    <source>
        <dbReference type="ARBA" id="ARBA00022491"/>
    </source>
</evidence>